<keyword evidence="3" id="KW-1185">Reference proteome</keyword>
<evidence type="ECO:0000313" key="3">
    <source>
        <dbReference type="Proteomes" id="UP000468943"/>
    </source>
</evidence>
<protein>
    <submittedName>
        <fullName evidence="2">Uncharacterized protein</fullName>
    </submittedName>
</protein>
<feature type="signal peptide" evidence="1">
    <location>
        <begin position="1"/>
        <end position="20"/>
    </location>
</feature>
<dbReference type="AlphaFoldDB" id="A0A6I4SMZ1"/>
<feature type="chain" id="PRO_5026254815" evidence="1">
    <location>
        <begin position="21"/>
        <end position="146"/>
    </location>
</feature>
<reference evidence="2 3" key="1">
    <citation type="submission" date="2019-12" db="EMBL/GenBank/DDBJ databases">
        <title>Genomic-based taxomic classification of the family Erythrobacteraceae.</title>
        <authorList>
            <person name="Xu L."/>
        </authorList>
    </citation>
    <scope>NUCLEOTIDE SEQUENCE [LARGE SCALE GENOMIC DNA]</scope>
    <source>
        <strain evidence="2 3">JCM 17802</strain>
    </source>
</reference>
<accession>A0A6I4SMZ1</accession>
<organism evidence="2 3">
    <name type="scientific">Pontixanthobacter gangjinensis</name>
    <dbReference type="NCBI Taxonomy" id="1028742"/>
    <lineage>
        <taxon>Bacteria</taxon>
        <taxon>Pseudomonadati</taxon>
        <taxon>Pseudomonadota</taxon>
        <taxon>Alphaproteobacteria</taxon>
        <taxon>Sphingomonadales</taxon>
        <taxon>Erythrobacteraceae</taxon>
        <taxon>Pontixanthobacter</taxon>
    </lineage>
</organism>
<sequence length="146" mass="15832">MRLGITAGLIACALATAAHGQMTLQSSRAVYVERDAPNQTGKIIEPASTLMRGDTVILMVEWQAGAQTRDLTISSAVPKQLAFQQSSVDAYAVSVDGGRNWGKIGTLRITDRYGERVASVEDVTHLRWRINATRAKGNITYSAIVR</sequence>
<dbReference type="OrthoDB" id="7428387at2"/>
<dbReference type="RefSeq" id="WP_160598277.1">
    <property type="nucleotide sequence ID" value="NZ_WTYS01000001.1"/>
</dbReference>
<evidence type="ECO:0000256" key="1">
    <source>
        <dbReference type="SAM" id="SignalP"/>
    </source>
</evidence>
<dbReference type="Proteomes" id="UP000468943">
    <property type="component" value="Unassembled WGS sequence"/>
</dbReference>
<comment type="caution">
    <text evidence="2">The sequence shown here is derived from an EMBL/GenBank/DDBJ whole genome shotgun (WGS) entry which is preliminary data.</text>
</comment>
<gene>
    <name evidence="2" type="ORF">GRI36_09695</name>
</gene>
<name>A0A6I4SMZ1_9SPHN</name>
<dbReference type="EMBL" id="WTYS01000001">
    <property type="protein sequence ID" value="MXO57155.1"/>
    <property type="molecule type" value="Genomic_DNA"/>
</dbReference>
<evidence type="ECO:0000313" key="2">
    <source>
        <dbReference type="EMBL" id="MXO57155.1"/>
    </source>
</evidence>
<proteinExistence type="predicted"/>
<keyword evidence="1" id="KW-0732">Signal</keyword>